<accession>A0A0C3FAB0</accession>
<proteinExistence type="predicted"/>
<reference evidence="3" key="2">
    <citation type="submission" date="2015-01" db="EMBL/GenBank/DDBJ databases">
        <title>Evolutionary Origins and Diversification of the Mycorrhizal Mutualists.</title>
        <authorList>
            <consortium name="DOE Joint Genome Institute"/>
            <consortium name="Mycorrhizal Genomics Consortium"/>
            <person name="Kohler A."/>
            <person name="Kuo A."/>
            <person name="Nagy L.G."/>
            <person name="Floudas D."/>
            <person name="Copeland A."/>
            <person name="Barry K.W."/>
            <person name="Cichocki N."/>
            <person name="Veneault-Fourrey C."/>
            <person name="LaButti K."/>
            <person name="Lindquist E.A."/>
            <person name="Lipzen A."/>
            <person name="Lundell T."/>
            <person name="Morin E."/>
            <person name="Murat C."/>
            <person name="Riley R."/>
            <person name="Ohm R."/>
            <person name="Sun H."/>
            <person name="Tunlid A."/>
            <person name="Henrissat B."/>
            <person name="Grigoriev I.V."/>
            <person name="Hibbett D.S."/>
            <person name="Martin F."/>
        </authorList>
    </citation>
    <scope>NUCLEOTIDE SEQUENCE [LARGE SCALE GENOMIC DNA]</scope>
    <source>
        <strain evidence="3">F 1598</strain>
    </source>
</reference>
<dbReference type="STRING" id="765440.A0A0C3FAB0"/>
<dbReference type="PANTHER" id="PTHR21521:SF0">
    <property type="entry name" value="AMUN, ISOFORM A"/>
    <property type="match status" value="1"/>
</dbReference>
<gene>
    <name evidence="2" type="ORF">PILCRDRAFT_826062</name>
</gene>
<feature type="compositionally biased region" description="Polar residues" evidence="1">
    <location>
        <begin position="257"/>
        <end position="267"/>
    </location>
</feature>
<evidence type="ECO:0000313" key="2">
    <source>
        <dbReference type="EMBL" id="KIM76661.1"/>
    </source>
</evidence>
<protein>
    <submittedName>
        <fullName evidence="2">Uncharacterized protein</fullName>
    </submittedName>
</protein>
<dbReference type="Proteomes" id="UP000054166">
    <property type="component" value="Unassembled WGS sequence"/>
</dbReference>
<reference evidence="2 3" key="1">
    <citation type="submission" date="2014-04" db="EMBL/GenBank/DDBJ databases">
        <authorList>
            <consortium name="DOE Joint Genome Institute"/>
            <person name="Kuo A."/>
            <person name="Tarkka M."/>
            <person name="Buscot F."/>
            <person name="Kohler A."/>
            <person name="Nagy L.G."/>
            <person name="Floudas D."/>
            <person name="Copeland A."/>
            <person name="Barry K.W."/>
            <person name="Cichocki N."/>
            <person name="Veneault-Fourrey C."/>
            <person name="LaButti K."/>
            <person name="Lindquist E.A."/>
            <person name="Lipzen A."/>
            <person name="Lundell T."/>
            <person name="Morin E."/>
            <person name="Murat C."/>
            <person name="Sun H."/>
            <person name="Tunlid A."/>
            <person name="Henrissat B."/>
            <person name="Grigoriev I.V."/>
            <person name="Hibbett D.S."/>
            <person name="Martin F."/>
            <person name="Nordberg H.P."/>
            <person name="Cantor M.N."/>
            <person name="Hua S.X."/>
        </authorList>
    </citation>
    <scope>NUCLEOTIDE SEQUENCE [LARGE SCALE GENOMIC DNA]</scope>
    <source>
        <strain evidence="2 3">F 1598</strain>
    </source>
</reference>
<dbReference type="HOGENOM" id="CLU_048127_1_1_1"/>
<dbReference type="InParanoid" id="A0A0C3FAB0"/>
<name>A0A0C3FAB0_PILCF</name>
<dbReference type="AlphaFoldDB" id="A0A0C3FAB0"/>
<sequence>MALSLAAGVISLNDFQEVLSRYDALIQSVSKPSNKDGKGLQELDTYRLVTVPTRLEKVRQESGELYLEKEEVESLIRWKLKHGKFRPSLLQLVLSNSDSQIKAATVSAFTLLLQDTSVQTGVLPALNKLTVLKGIGPASASLLLSVAFPKNVPFFSDEAFRWVMTGVDFSNNAGGKGWDRNIKYDKKEYGEFIRRVREVIQRLGGDIGAVDVEKVGWVLGKEKAMIQGDGVHAQEASGASRPVAKKEAKTVKRKIGDTTSVGDQCQTRRSKRSRK</sequence>
<dbReference type="EMBL" id="KN833032">
    <property type="protein sequence ID" value="KIM76661.1"/>
    <property type="molecule type" value="Genomic_DNA"/>
</dbReference>
<evidence type="ECO:0000256" key="1">
    <source>
        <dbReference type="SAM" id="MobiDB-lite"/>
    </source>
</evidence>
<feature type="compositionally biased region" description="Basic and acidic residues" evidence="1">
    <location>
        <begin position="244"/>
        <end position="256"/>
    </location>
</feature>
<evidence type="ECO:0000313" key="3">
    <source>
        <dbReference type="Proteomes" id="UP000054166"/>
    </source>
</evidence>
<organism evidence="2 3">
    <name type="scientific">Piloderma croceum (strain F 1598)</name>
    <dbReference type="NCBI Taxonomy" id="765440"/>
    <lineage>
        <taxon>Eukaryota</taxon>
        <taxon>Fungi</taxon>
        <taxon>Dikarya</taxon>
        <taxon>Basidiomycota</taxon>
        <taxon>Agaricomycotina</taxon>
        <taxon>Agaricomycetes</taxon>
        <taxon>Agaricomycetidae</taxon>
        <taxon>Atheliales</taxon>
        <taxon>Atheliaceae</taxon>
        <taxon>Piloderma</taxon>
    </lineage>
</organism>
<dbReference type="OrthoDB" id="8249012at2759"/>
<dbReference type="PANTHER" id="PTHR21521">
    <property type="entry name" value="AMUN, ISOFORM A"/>
    <property type="match status" value="1"/>
</dbReference>
<feature type="region of interest" description="Disordered" evidence="1">
    <location>
        <begin position="232"/>
        <end position="275"/>
    </location>
</feature>
<keyword evidence="3" id="KW-1185">Reference proteome</keyword>